<feature type="transmembrane region" description="Helical" evidence="3">
    <location>
        <begin position="287"/>
        <end position="307"/>
    </location>
</feature>
<dbReference type="Gene3D" id="1.20.1250.20">
    <property type="entry name" value="MFS general substrate transporter like domains"/>
    <property type="match status" value="2"/>
</dbReference>
<feature type="transmembrane region" description="Helical" evidence="3">
    <location>
        <begin position="505"/>
        <end position="526"/>
    </location>
</feature>
<reference evidence="5 6" key="1">
    <citation type="submission" date="2018-12" db="EMBL/GenBank/DDBJ databases">
        <authorList>
            <person name="Tiukova I."/>
            <person name="Dainat J."/>
        </authorList>
    </citation>
    <scope>NUCLEOTIDE SEQUENCE [LARGE SCALE GENOMIC DNA]</scope>
</reference>
<gene>
    <name evidence="5" type="ORF">BRENAR_LOCUS2240</name>
</gene>
<feature type="domain" description="Major facilitator superfamily (MFS) profile" evidence="4">
    <location>
        <begin position="126"/>
        <end position="527"/>
    </location>
</feature>
<feature type="transmembrane region" description="Helical" evidence="3">
    <location>
        <begin position="407"/>
        <end position="428"/>
    </location>
</feature>
<feature type="transmembrane region" description="Helical" evidence="3">
    <location>
        <begin position="256"/>
        <end position="275"/>
    </location>
</feature>
<feature type="transmembrane region" description="Helical" evidence="3">
    <location>
        <begin position="434"/>
        <end position="453"/>
    </location>
</feature>
<dbReference type="PANTHER" id="PTHR11360">
    <property type="entry name" value="MONOCARBOXYLATE TRANSPORTER"/>
    <property type="match status" value="1"/>
</dbReference>
<keyword evidence="3" id="KW-0812">Transmembrane</keyword>
<proteinExistence type="inferred from homology"/>
<evidence type="ECO:0000256" key="2">
    <source>
        <dbReference type="ARBA" id="ARBA00006727"/>
    </source>
</evidence>
<feature type="transmembrane region" description="Helical" evidence="3">
    <location>
        <begin position="168"/>
        <end position="186"/>
    </location>
</feature>
<dbReference type="GO" id="GO:0032218">
    <property type="term" value="P:riboflavin transport"/>
    <property type="evidence" value="ECO:0007669"/>
    <property type="project" value="TreeGrafter"/>
</dbReference>
<dbReference type="OrthoDB" id="6509908at2759"/>
<keyword evidence="3" id="KW-1133">Transmembrane helix</keyword>
<evidence type="ECO:0000259" key="4">
    <source>
        <dbReference type="PROSITE" id="PS50850"/>
    </source>
</evidence>
<feature type="transmembrane region" description="Helical" evidence="3">
    <location>
        <begin position="380"/>
        <end position="400"/>
    </location>
</feature>
<dbReference type="PANTHER" id="PTHR11360:SF177">
    <property type="entry name" value="RIBOFLAVIN TRANSPORTER MCH5"/>
    <property type="match status" value="1"/>
</dbReference>
<evidence type="ECO:0000256" key="3">
    <source>
        <dbReference type="SAM" id="Phobius"/>
    </source>
</evidence>
<protein>
    <submittedName>
        <fullName evidence="5">DEKNAAC102314</fullName>
    </submittedName>
</protein>
<feature type="transmembrane region" description="Helical" evidence="3">
    <location>
        <begin position="223"/>
        <end position="249"/>
    </location>
</feature>
<feature type="transmembrane region" description="Helical" evidence="3">
    <location>
        <begin position="474"/>
        <end position="493"/>
    </location>
</feature>
<accession>A0A448YKS3</accession>
<dbReference type="InterPro" id="IPR020846">
    <property type="entry name" value="MFS_dom"/>
</dbReference>
<dbReference type="InterPro" id="IPR050327">
    <property type="entry name" value="Proton-linked_MCT"/>
</dbReference>
<dbReference type="InParanoid" id="A0A448YKS3"/>
<dbReference type="Pfam" id="PF07690">
    <property type="entry name" value="MFS_1"/>
    <property type="match status" value="1"/>
</dbReference>
<dbReference type="Proteomes" id="UP000290900">
    <property type="component" value="Unassembled WGS sequence"/>
</dbReference>
<sequence>MFNPAFTEVESVGSYSKSKRDLDLIAPEKVVPSKAESSSYQIPKLQSLVSKAHFSEDRSPDVLGFISDSKLNAGFHERVLDLNINTSMMELGNGSGEETASAVSSHSDRLNLNDEDEGLYPDGGWRAYSVITGSFLCCFTLFGLMNSIGAIESYVQENQLSHTPVATVSWIFSLFMFVSLFLGLFVGPLYDSFGSRSLLFAGSLFTFVGLFTCGACTEVYQFILSFGICTGIGTGLMMFPAVSTVSSWFGKKKRSFAIGMAQSGGSFGGMIFPIMLRFLYPKYGFNWAMRIMAFFNLGVDLIGTYLARDRLSELHEKTGEVDDRTIWKKIKGSVDLSAFKGKQFVSLSCGLFMNEFSLLITLTYLSSYAMIHGISQAESFNMLTIMNAAGVLGKFIPSYFADFYGTFNMMILMSLMLTVSMFVVWLPFGKYQGALYLFVSLFGFGCASTYALTGATVSTITRKTKDFGKRYGTAYAFVSFGNLVSLPISGSFIKEKTVSDYNNMVIFAASTCAVTTILFVIARYTIVGRDFKATI</sequence>
<dbReference type="AlphaFoldDB" id="A0A448YKS3"/>
<evidence type="ECO:0000256" key="1">
    <source>
        <dbReference type="ARBA" id="ARBA00004141"/>
    </source>
</evidence>
<dbReference type="InterPro" id="IPR011701">
    <property type="entry name" value="MFS"/>
</dbReference>
<comment type="subcellular location">
    <subcellularLocation>
        <location evidence="1">Membrane</location>
        <topology evidence="1">Multi-pass membrane protein</topology>
    </subcellularLocation>
</comment>
<dbReference type="PROSITE" id="PS50850">
    <property type="entry name" value="MFS"/>
    <property type="match status" value="1"/>
</dbReference>
<keyword evidence="6" id="KW-1185">Reference proteome</keyword>
<feature type="transmembrane region" description="Helical" evidence="3">
    <location>
        <begin position="127"/>
        <end position="148"/>
    </location>
</feature>
<dbReference type="SUPFAM" id="SSF103473">
    <property type="entry name" value="MFS general substrate transporter"/>
    <property type="match status" value="1"/>
</dbReference>
<dbReference type="EMBL" id="CAACVR010000012">
    <property type="protein sequence ID" value="VEU21507.1"/>
    <property type="molecule type" value="Genomic_DNA"/>
</dbReference>
<dbReference type="GO" id="GO:0022857">
    <property type="term" value="F:transmembrane transporter activity"/>
    <property type="evidence" value="ECO:0007669"/>
    <property type="project" value="InterPro"/>
</dbReference>
<dbReference type="GO" id="GO:0016020">
    <property type="term" value="C:membrane"/>
    <property type="evidence" value="ECO:0007669"/>
    <property type="project" value="UniProtKB-SubCell"/>
</dbReference>
<keyword evidence="3" id="KW-0472">Membrane</keyword>
<organism evidence="5 6">
    <name type="scientific">Brettanomyces naardenensis</name>
    <name type="common">Yeast</name>
    <dbReference type="NCBI Taxonomy" id="13370"/>
    <lineage>
        <taxon>Eukaryota</taxon>
        <taxon>Fungi</taxon>
        <taxon>Dikarya</taxon>
        <taxon>Ascomycota</taxon>
        <taxon>Saccharomycotina</taxon>
        <taxon>Pichiomycetes</taxon>
        <taxon>Pichiales</taxon>
        <taxon>Pichiaceae</taxon>
        <taxon>Brettanomyces</taxon>
    </lineage>
</organism>
<evidence type="ECO:0000313" key="6">
    <source>
        <dbReference type="Proteomes" id="UP000290900"/>
    </source>
</evidence>
<name>A0A448YKS3_BRENA</name>
<feature type="transmembrane region" description="Helical" evidence="3">
    <location>
        <begin position="198"/>
        <end position="217"/>
    </location>
</feature>
<comment type="similarity">
    <text evidence="2">Belongs to the major facilitator superfamily. Monocarboxylate porter (TC 2.A.1.13) family.</text>
</comment>
<evidence type="ECO:0000313" key="5">
    <source>
        <dbReference type="EMBL" id="VEU21507.1"/>
    </source>
</evidence>
<dbReference type="InterPro" id="IPR036259">
    <property type="entry name" value="MFS_trans_sf"/>
</dbReference>